<organism evidence="3 4">
    <name type="scientific">Thalassobacterium maritimum</name>
    <dbReference type="NCBI Taxonomy" id="3041265"/>
    <lineage>
        <taxon>Bacteria</taxon>
        <taxon>Pseudomonadati</taxon>
        <taxon>Verrucomicrobiota</taxon>
        <taxon>Opitutia</taxon>
        <taxon>Puniceicoccales</taxon>
        <taxon>Coraliomargaritaceae</taxon>
        <taxon>Thalassobacterium</taxon>
    </lineage>
</organism>
<proteinExistence type="predicted"/>
<name>A0ABU1AVQ2_9BACT</name>
<comment type="caution">
    <text evidence="3">The sequence shown here is derived from an EMBL/GenBank/DDBJ whole genome shotgun (WGS) entry which is preliminary data.</text>
</comment>
<evidence type="ECO:0008006" key="5">
    <source>
        <dbReference type="Google" id="ProtNLM"/>
    </source>
</evidence>
<dbReference type="RefSeq" id="WP_308950725.1">
    <property type="nucleotide sequence ID" value="NZ_JARXHW010000026.1"/>
</dbReference>
<dbReference type="Proteomes" id="UP001225316">
    <property type="component" value="Unassembled WGS sequence"/>
</dbReference>
<feature type="chain" id="PRO_5047218466" description="Lipoprotein" evidence="2">
    <location>
        <begin position="18"/>
        <end position="230"/>
    </location>
</feature>
<evidence type="ECO:0000256" key="1">
    <source>
        <dbReference type="SAM" id="MobiDB-lite"/>
    </source>
</evidence>
<accession>A0ABU1AVQ2</accession>
<dbReference type="EMBL" id="JARXHW010000026">
    <property type="protein sequence ID" value="MDQ8208225.1"/>
    <property type="molecule type" value="Genomic_DNA"/>
</dbReference>
<feature type="region of interest" description="Disordered" evidence="1">
    <location>
        <begin position="210"/>
        <end position="230"/>
    </location>
</feature>
<reference evidence="3 4" key="1">
    <citation type="submission" date="2023-04" db="EMBL/GenBank/DDBJ databases">
        <title>A novel bacteria isolated from coastal sediment.</title>
        <authorList>
            <person name="Liu X.-J."/>
            <person name="Du Z.-J."/>
        </authorList>
    </citation>
    <scope>NUCLEOTIDE SEQUENCE [LARGE SCALE GENOMIC DNA]</scope>
    <source>
        <strain evidence="3 4">SDUM461003</strain>
    </source>
</reference>
<sequence length="230" mass="26096">MKYIFTLLSCALLVLCACDQIEEAKTESSFWGTGATGKTTWPTHFEPTKNYKIEGTITHGEIENFLNIKENKISYNSFNAKTHFLAIQGLVYDKKNKTEKQLFDYYHRMESADSGTAYLYIALAPEEFEVDFFSSKNWKLYIQSSSEFSGNQQHGTSEQRMRIPNLAKGTNSISFSASPRTDSQQIPYIRVLDTDNFEIRIYSNLVEHPNRAKPDGAGLPHSRASNSTTS</sequence>
<protein>
    <recommendedName>
        <fullName evidence="5">Lipoprotein</fullName>
    </recommendedName>
</protein>
<evidence type="ECO:0000313" key="4">
    <source>
        <dbReference type="Proteomes" id="UP001225316"/>
    </source>
</evidence>
<evidence type="ECO:0000256" key="2">
    <source>
        <dbReference type="SAM" id="SignalP"/>
    </source>
</evidence>
<dbReference type="PROSITE" id="PS51257">
    <property type="entry name" value="PROKAR_LIPOPROTEIN"/>
    <property type="match status" value="1"/>
</dbReference>
<evidence type="ECO:0000313" key="3">
    <source>
        <dbReference type="EMBL" id="MDQ8208225.1"/>
    </source>
</evidence>
<keyword evidence="4" id="KW-1185">Reference proteome</keyword>
<gene>
    <name evidence="3" type="ORF">QEH52_11945</name>
</gene>
<keyword evidence="2" id="KW-0732">Signal</keyword>
<feature type="signal peptide" evidence="2">
    <location>
        <begin position="1"/>
        <end position="17"/>
    </location>
</feature>